<feature type="transmembrane region" description="Helical" evidence="15">
    <location>
        <begin position="77"/>
        <end position="97"/>
    </location>
</feature>
<keyword evidence="3" id="KW-0813">Transport</keyword>
<dbReference type="Gene3D" id="3.40.1110.10">
    <property type="entry name" value="Calcium-transporting ATPase, cytoplasmic domain N"/>
    <property type="match status" value="1"/>
</dbReference>
<dbReference type="PANTHER" id="PTHR43520:SF5">
    <property type="entry name" value="CATION-TRANSPORTING P-TYPE ATPASE-RELATED"/>
    <property type="match status" value="1"/>
</dbReference>
<dbReference type="InterPro" id="IPR023214">
    <property type="entry name" value="HAD_sf"/>
</dbReference>
<dbReference type="SUPFAM" id="SSF81653">
    <property type="entry name" value="Calcium ATPase, transduction domain A"/>
    <property type="match status" value="1"/>
</dbReference>
<dbReference type="GO" id="GO:0005524">
    <property type="term" value="F:ATP binding"/>
    <property type="evidence" value="ECO:0007669"/>
    <property type="project" value="UniProtKB-UniRule"/>
</dbReference>
<dbReference type="InterPro" id="IPR023299">
    <property type="entry name" value="ATPase_P-typ_cyto_dom_N"/>
</dbReference>
<dbReference type="InterPro" id="IPR008250">
    <property type="entry name" value="ATPase_P-typ_transduc_dom_A_sf"/>
</dbReference>
<dbReference type="EMBL" id="CACVAY010000123">
    <property type="protein sequence ID" value="CAA6824902.1"/>
    <property type="molecule type" value="Genomic_DNA"/>
</dbReference>
<feature type="transmembrane region" description="Helical" evidence="15">
    <location>
        <begin position="284"/>
        <end position="308"/>
    </location>
</feature>
<feature type="transmembrane region" description="Helical" evidence="15">
    <location>
        <begin position="118"/>
        <end position="140"/>
    </location>
</feature>
<comment type="subcellular location">
    <subcellularLocation>
        <location evidence="1">Cell membrane</location>
        <topology evidence="1">Multi-pass membrane protein</topology>
    </subcellularLocation>
</comment>
<name>A0A6S6TW36_9GAMM</name>
<dbReference type="InterPro" id="IPR018303">
    <property type="entry name" value="ATPase_P-typ_P_site"/>
</dbReference>
<dbReference type="GO" id="GO:0043682">
    <property type="term" value="F:P-type divalent copper transporter activity"/>
    <property type="evidence" value="ECO:0007669"/>
    <property type="project" value="TreeGrafter"/>
</dbReference>
<dbReference type="InterPro" id="IPR001757">
    <property type="entry name" value="P_typ_ATPase"/>
</dbReference>
<reference evidence="17" key="1">
    <citation type="submission" date="2020-01" db="EMBL/GenBank/DDBJ databases">
        <authorList>
            <person name="Meier V. D."/>
            <person name="Meier V D."/>
        </authorList>
    </citation>
    <scope>NUCLEOTIDE SEQUENCE</scope>
    <source>
        <strain evidence="17">HLG_WM_MAG_07</strain>
    </source>
</reference>
<dbReference type="SUPFAM" id="SSF56784">
    <property type="entry name" value="HAD-like"/>
    <property type="match status" value="1"/>
</dbReference>
<keyword evidence="7 15" id="KW-0479">Metal-binding</keyword>
<keyword evidence="4 15" id="KW-1003">Cell membrane</keyword>
<evidence type="ECO:0000256" key="6">
    <source>
        <dbReference type="ARBA" id="ARBA00022692"/>
    </source>
</evidence>
<dbReference type="InterPro" id="IPR036412">
    <property type="entry name" value="HAD-like_sf"/>
</dbReference>
<keyword evidence="10" id="KW-0460">Magnesium</keyword>
<evidence type="ECO:0000256" key="2">
    <source>
        <dbReference type="ARBA" id="ARBA00006024"/>
    </source>
</evidence>
<dbReference type="PRINTS" id="PR00119">
    <property type="entry name" value="CATATPASE"/>
</dbReference>
<evidence type="ECO:0000313" key="17">
    <source>
        <dbReference type="EMBL" id="CAA6824902.1"/>
    </source>
</evidence>
<dbReference type="Gene3D" id="2.70.150.10">
    <property type="entry name" value="Calcium-transporting ATPase, cytoplasmic transduction domain A"/>
    <property type="match status" value="1"/>
</dbReference>
<dbReference type="PROSITE" id="PS00154">
    <property type="entry name" value="ATPASE_E1_E2"/>
    <property type="match status" value="1"/>
</dbReference>
<evidence type="ECO:0000256" key="10">
    <source>
        <dbReference type="ARBA" id="ARBA00022842"/>
    </source>
</evidence>
<gene>
    <name evidence="17" type="ORF">HELGO_WM23333</name>
</gene>
<evidence type="ECO:0000256" key="14">
    <source>
        <dbReference type="ARBA" id="ARBA00023136"/>
    </source>
</evidence>
<dbReference type="InterPro" id="IPR059000">
    <property type="entry name" value="ATPase_P-type_domA"/>
</dbReference>
<evidence type="ECO:0000256" key="13">
    <source>
        <dbReference type="ARBA" id="ARBA00023065"/>
    </source>
</evidence>
<dbReference type="GO" id="GO:0012505">
    <property type="term" value="C:endomembrane system"/>
    <property type="evidence" value="ECO:0007669"/>
    <property type="project" value="UniProtKB-SubCell"/>
</dbReference>
<comment type="similarity">
    <text evidence="2 15">Belongs to the cation transport ATPase (P-type) (TC 3.A.3) family. Type IB subfamily.</text>
</comment>
<dbReference type="InterPro" id="IPR027256">
    <property type="entry name" value="P-typ_ATPase_IB"/>
</dbReference>
<keyword evidence="8 15" id="KW-0547">Nucleotide-binding</keyword>
<dbReference type="NCBIfam" id="TIGR01494">
    <property type="entry name" value="ATPase_P-type"/>
    <property type="match status" value="1"/>
</dbReference>
<evidence type="ECO:0000256" key="5">
    <source>
        <dbReference type="ARBA" id="ARBA00022553"/>
    </source>
</evidence>
<keyword evidence="5" id="KW-0597">Phosphoprotein</keyword>
<evidence type="ECO:0000256" key="9">
    <source>
        <dbReference type="ARBA" id="ARBA00022840"/>
    </source>
</evidence>
<dbReference type="PANTHER" id="PTHR43520">
    <property type="entry name" value="ATP7, ISOFORM B"/>
    <property type="match status" value="1"/>
</dbReference>
<feature type="transmembrane region" description="Helical" evidence="15">
    <location>
        <begin position="614"/>
        <end position="633"/>
    </location>
</feature>
<accession>A0A6S6TW36</accession>
<evidence type="ECO:0000256" key="1">
    <source>
        <dbReference type="ARBA" id="ARBA00004651"/>
    </source>
</evidence>
<evidence type="ECO:0000256" key="12">
    <source>
        <dbReference type="ARBA" id="ARBA00022989"/>
    </source>
</evidence>
<dbReference type="GO" id="GO:0016887">
    <property type="term" value="F:ATP hydrolysis activity"/>
    <property type="evidence" value="ECO:0007669"/>
    <property type="project" value="InterPro"/>
</dbReference>
<proteinExistence type="inferred from homology"/>
<dbReference type="GO" id="GO:0055070">
    <property type="term" value="P:copper ion homeostasis"/>
    <property type="evidence" value="ECO:0007669"/>
    <property type="project" value="TreeGrafter"/>
</dbReference>
<evidence type="ECO:0000256" key="3">
    <source>
        <dbReference type="ARBA" id="ARBA00022448"/>
    </source>
</evidence>
<dbReference type="SFLD" id="SFLDG00002">
    <property type="entry name" value="C1.7:_P-type_atpase_like"/>
    <property type="match status" value="1"/>
</dbReference>
<dbReference type="EC" id="3.6.3.5" evidence="17"/>
<sequence>MLLTSLLIIGGVGGIVRTRKRSKTKKIQLRGQSPIKIREKQLQQVSSKKILASPAEKAMQRRLIVSSVNLVIGGTSLIYTPLLALTIPGLIYTYLPLYKLTYQRTIKNREISSYSIDAVLIPGIFIGGYFYVGLIASWIFTLGRFLLVMSESESKQNLSNLFGEQPRTAWVLVNDVELEVPFDQIKEGDIIIVKAGQTIPVDGVIVDGVALIDQHKLTGESQPVEKGQNEPVLSTTLVLSGKVCVRTEKAGTETVAMQIGKTLQNTADFKDSIQSRGEAIADKYTVPTLCLSAVFLPVLGAGSALAVLNNAFGYKMRVLGPASMLSFLNVASKQGVLIKDGRILDLLRSVDTIVFDKTGTLTLEQPTVGRIYVYGDFGEDKLLSYAAASESGQSHPIAKAILAAANDRDLVLPPVTHVEYEIGHGLQVMIDGRCLCVGSERFIQSEGIRLPNELDAVKAACYEEGSSVIMLALDKQFIGVIELRPTIRPEAYLVIQQLKERNISLNIMSGDSEQPTKNLAKKLGIDHYFANALPEDKADFIDHLQQQGHSVCFIGDGINDSIALKKANVSISLRDATAIATDAAQVILMSEGLQSLDYLFSLSSRFEKNMKKNLYISTVPSGISIAGILFFHWGIVAGITISASSLFIGIGNTIFPLVKNRISKKPLELENLDHN</sequence>
<dbReference type="EC" id="3.6.3.4" evidence="17"/>
<dbReference type="EC" id="3.6.3.3" evidence="17"/>
<dbReference type="SFLD" id="SFLDS00003">
    <property type="entry name" value="Haloacid_Dehalogenase"/>
    <property type="match status" value="1"/>
</dbReference>
<evidence type="ECO:0000256" key="7">
    <source>
        <dbReference type="ARBA" id="ARBA00022723"/>
    </source>
</evidence>
<keyword evidence="11" id="KW-1278">Translocase</keyword>
<dbReference type="GO" id="GO:0005886">
    <property type="term" value="C:plasma membrane"/>
    <property type="evidence" value="ECO:0007669"/>
    <property type="project" value="UniProtKB-SubCell"/>
</dbReference>
<dbReference type="GO" id="GO:0005507">
    <property type="term" value="F:copper ion binding"/>
    <property type="evidence" value="ECO:0007669"/>
    <property type="project" value="TreeGrafter"/>
</dbReference>
<dbReference type="Pfam" id="PF00122">
    <property type="entry name" value="E1-E2_ATPase"/>
    <property type="match status" value="1"/>
</dbReference>
<keyword evidence="17" id="KW-0378">Hydrolase</keyword>
<evidence type="ECO:0000256" key="15">
    <source>
        <dbReference type="RuleBase" id="RU362081"/>
    </source>
</evidence>
<feature type="transmembrane region" description="Helical" evidence="15">
    <location>
        <begin position="639"/>
        <end position="658"/>
    </location>
</feature>
<keyword evidence="12 15" id="KW-1133">Transmembrane helix</keyword>
<evidence type="ECO:0000256" key="8">
    <source>
        <dbReference type="ARBA" id="ARBA00022741"/>
    </source>
</evidence>
<protein>
    <submittedName>
        <fullName evidence="17">Lead, cadmium, zinc and mercury transporting ATPase ))</fullName>
        <ecNumber evidence="17">3.6.3.3</ecNumber>
        <ecNumber evidence="17">3.6.3.4</ecNumber>
        <ecNumber evidence="17">3.6.3.5</ecNumber>
    </submittedName>
</protein>
<dbReference type="InterPro" id="IPR044492">
    <property type="entry name" value="P_typ_ATPase_HD_dom"/>
</dbReference>
<feature type="domain" description="P-type ATPase A" evidence="16">
    <location>
        <begin position="165"/>
        <end position="263"/>
    </location>
</feature>
<dbReference type="SFLD" id="SFLDF00027">
    <property type="entry name" value="p-type_atpase"/>
    <property type="match status" value="1"/>
</dbReference>
<dbReference type="Gene3D" id="3.40.50.1000">
    <property type="entry name" value="HAD superfamily/HAD-like"/>
    <property type="match status" value="1"/>
</dbReference>
<evidence type="ECO:0000256" key="11">
    <source>
        <dbReference type="ARBA" id="ARBA00022967"/>
    </source>
</evidence>
<dbReference type="Pfam" id="PF00702">
    <property type="entry name" value="Hydrolase"/>
    <property type="match status" value="1"/>
</dbReference>
<organism evidence="17">
    <name type="scientific">uncultured Thiotrichaceae bacterium</name>
    <dbReference type="NCBI Taxonomy" id="298394"/>
    <lineage>
        <taxon>Bacteria</taxon>
        <taxon>Pseudomonadati</taxon>
        <taxon>Pseudomonadota</taxon>
        <taxon>Gammaproteobacteria</taxon>
        <taxon>Thiotrichales</taxon>
        <taxon>Thiotrichaceae</taxon>
        <taxon>environmental samples</taxon>
    </lineage>
</organism>
<keyword evidence="13" id="KW-0406">Ion transport</keyword>
<dbReference type="AlphaFoldDB" id="A0A6S6TW36"/>
<keyword evidence="9 15" id="KW-0067">ATP-binding</keyword>
<keyword evidence="14 15" id="KW-0472">Membrane</keyword>
<evidence type="ECO:0000259" key="16">
    <source>
        <dbReference type="Pfam" id="PF00122"/>
    </source>
</evidence>
<keyword evidence="6 15" id="KW-0812">Transmembrane</keyword>
<evidence type="ECO:0000256" key="4">
    <source>
        <dbReference type="ARBA" id="ARBA00022475"/>
    </source>
</evidence>
<dbReference type="NCBIfam" id="TIGR01525">
    <property type="entry name" value="ATPase-IB_hvy"/>
    <property type="match status" value="1"/>
</dbReference>